<reference evidence="1" key="1">
    <citation type="submission" date="2023-08" db="EMBL/GenBank/DDBJ databases">
        <title>A de novo genome assembly of Solanum verrucosum Schlechtendal, a Mexican diploid species geographically isolated from the other diploid A-genome species in potato relatives.</title>
        <authorList>
            <person name="Hosaka K."/>
        </authorList>
    </citation>
    <scope>NUCLEOTIDE SEQUENCE</scope>
    <source>
        <tissue evidence="1">Young leaves</tissue>
    </source>
</reference>
<evidence type="ECO:0000313" key="1">
    <source>
        <dbReference type="EMBL" id="WMV13892.1"/>
    </source>
</evidence>
<name>A0AAF0PZY1_SOLVR</name>
<accession>A0AAF0PZY1</accession>
<organism evidence="1 2">
    <name type="scientific">Solanum verrucosum</name>
    <dbReference type="NCBI Taxonomy" id="315347"/>
    <lineage>
        <taxon>Eukaryota</taxon>
        <taxon>Viridiplantae</taxon>
        <taxon>Streptophyta</taxon>
        <taxon>Embryophyta</taxon>
        <taxon>Tracheophyta</taxon>
        <taxon>Spermatophyta</taxon>
        <taxon>Magnoliopsida</taxon>
        <taxon>eudicotyledons</taxon>
        <taxon>Gunneridae</taxon>
        <taxon>Pentapetalae</taxon>
        <taxon>asterids</taxon>
        <taxon>lamiids</taxon>
        <taxon>Solanales</taxon>
        <taxon>Solanaceae</taxon>
        <taxon>Solanoideae</taxon>
        <taxon>Solaneae</taxon>
        <taxon>Solanum</taxon>
    </lineage>
</organism>
<dbReference type="EMBL" id="CP133613">
    <property type="protein sequence ID" value="WMV13892.1"/>
    <property type="molecule type" value="Genomic_DNA"/>
</dbReference>
<dbReference type="Proteomes" id="UP001234989">
    <property type="component" value="Chromosome 2"/>
</dbReference>
<evidence type="ECO:0000313" key="2">
    <source>
        <dbReference type="Proteomes" id="UP001234989"/>
    </source>
</evidence>
<sequence>MGSLAHLQVSRHLLARKVQTLANELMRLEVTEKGGFLAYVKARSFFLGWIKRKQFDDEKLSWICDTSTWWTTVPTTGYDPLDEPWIGLSSQTIRPLAQVKNHGGLHGPWSFTRSVKWTVTGRSKNQVNECNANTVPPVPSHEVTNAKFWNAIQLLAQSVANQNNQQETVPSNNNGGSATARVRDFVCMNPPEFLGSQVMAHILFTQLKENGGADAAPVTWDCFTGDFLDRFFSRELREAKAQEFMNLK</sequence>
<gene>
    <name evidence="1" type="ORF">MTR67_007277</name>
</gene>
<proteinExistence type="predicted"/>
<protein>
    <submittedName>
        <fullName evidence="1">Uncharacterized protein</fullName>
    </submittedName>
</protein>
<keyword evidence="2" id="KW-1185">Reference proteome</keyword>
<dbReference type="AlphaFoldDB" id="A0AAF0PZY1"/>